<evidence type="ECO:0000313" key="1">
    <source>
        <dbReference type="EMBL" id="KAJ4151357.1"/>
    </source>
</evidence>
<proteinExistence type="predicted"/>
<dbReference type="GeneID" id="80899220"/>
<dbReference type="Proteomes" id="UP001144673">
    <property type="component" value="Chromosome 4"/>
</dbReference>
<dbReference type="AlphaFoldDB" id="A0A9W8UKJ2"/>
<evidence type="ECO:0000313" key="2">
    <source>
        <dbReference type="Proteomes" id="UP001144673"/>
    </source>
</evidence>
<dbReference type="KEGG" id="amus:LMH87_012061"/>
<gene>
    <name evidence="1" type="ORF">LMH87_012061</name>
</gene>
<reference evidence="1" key="1">
    <citation type="journal article" date="2023" name="Access Microbiol">
        <title>De-novo genome assembly for Akanthomyces muscarius, a biocontrol agent of insect agricultural pests.</title>
        <authorList>
            <person name="Erdos Z."/>
            <person name="Studholme D.J."/>
            <person name="Raymond B."/>
            <person name="Sharma M."/>
        </authorList>
    </citation>
    <scope>NUCLEOTIDE SEQUENCE</scope>
    <source>
        <strain evidence="1">Ve6</strain>
    </source>
</reference>
<dbReference type="RefSeq" id="XP_056053071.1">
    <property type="nucleotide sequence ID" value="XM_056201305.1"/>
</dbReference>
<name>A0A9W8UKJ2_AKAMU</name>
<keyword evidence="2" id="KW-1185">Reference proteome</keyword>
<protein>
    <submittedName>
        <fullName evidence="1">Uncharacterized protein</fullName>
    </submittedName>
</protein>
<comment type="caution">
    <text evidence="1">The sequence shown here is derived from an EMBL/GenBank/DDBJ whole genome shotgun (WGS) entry which is preliminary data.</text>
</comment>
<dbReference type="EMBL" id="JAJHUN010000009">
    <property type="protein sequence ID" value="KAJ4151357.1"/>
    <property type="molecule type" value="Genomic_DNA"/>
</dbReference>
<sequence>MPTSGNIISACQITNIIHCQTTCRIHKRLLDTALASYETLAQHTEFASTLFLLYEASVTQFFPIQPERVDKIDLHRPFLIRIDAIPLLALPVPTKGGALVGLHTGGPELN</sequence>
<organism evidence="1 2">
    <name type="scientific">Akanthomyces muscarius</name>
    <name type="common">Entomopathogenic fungus</name>
    <name type="synonym">Lecanicillium muscarium</name>
    <dbReference type="NCBI Taxonomy" id="2231603"/>
    <lineage>
        <taxon>Eukaryota</taxon>
        <taxon>Fungi</taxon>
        <taxon>Dikarya</taxon>
        <taxon>Ascomycota</taxon>
        <taxon>Pezizomycotina</taxon>
        <taxon>Sordariomycetes</taxon>
        <taxon>Hypocreomycetidae</taxon>
        <taxon>Hypocreales</taxon>
        <taxon>Cordycipitaceae</taxon>
        <taxon>Akanthomyces</taxon>
    </lineage>
</organism>
<accession>A0A9W8UKJ2</accession>